<dbReference type="EMBL" id="AFWH01000001">
    <property type="protein sequence ID" value="EGU54072.1"/>
    <property type="molecule type" value="Genomic_DNA"/>
</dbReference>
<proteinExistence type="predicted"/>
<comment type="caution">
    <text evidence="1">The sequence shown here is derived from an EMBL/GenBank/DDBJ whole genome shotgun (WGS) entry which is preliminary data.</text>
</comment>
<accession>F9SML7</accession>
<dbReference type="RefSeq" id="WP_004416134.1">
    <property type="nucleotide sequence ID" value="NZ_ACZV01000004.1"/>
</dbReference>
<name>F9SML7_VIBOR</name>
<evidence type="ECO:0000313" key="2">
    <source>
        <dbReference type="Proteomes" id="UP000002817"/>
    </source>
</evidence>
<reference evidence="1 2" key="1">
    <citation type="journal article" date="2012" name="Int. J. Syst. Evol. Microbiol.">
        <title>Vibrio caribbeanicus sp. nov., isolated from the marine sponge Scleritoderma cyanea.</title>
        <authorList>
            <person name="Hoffmann M."/>
            <person name="Monday S.R."/>
            <person name="Allard M.W."/>
            <person name="Strain E.A."/>
            <person name="Whittaker P."/>
            <person name="Naum M."/>
            <person name="McCarthy P.J."/>
            <person name="Lopez J.V."/>
            <person name="Fischer M."/>
            <person name="Brown E.W."/>
        </authorList>
    </citation>
    <scope>NUCLEOTIDE SEQUENCE [LARGE SCALE GENOMIC DNA]</scope>
    <source>
        <strain evidence="2">CIP 102891 / ATCC 33934</strain>
    </source>
</reference>
<dbReference type="AlphaFoldDB" id="F9SML7"/>
<organism evidence="1 2">
    <name type="scientific">Vibrio orientalis CIP 102891 = ATCC 33934</name>
    <dbReference type="NCBI Taxonomy" id="675816"/>
    <lineage>
        <taxon>Bacteria</taxon>
        <taxon>Pseudomonadati</taxon>
        <taxon>Pseudomonadota</taxon>
        <taxon>Gammaproteobacteria</taxon>
        <taxon>Vibrionales</taxon>
        <taxon>Vibrionaceae</taxon>
        <taxon>Vibrio</taxon>
        <taxon>Vibrio oreintalis group</taxon>
    </lineage>
</organism>
<evidence type="ECO:0000313" key="1">
    <source>
        <dbReference type="EMBL" id="EGU54072.1"/>
    </source>
</evidence>
<protein>
    <submittedName>
        <fullName evidence="1">Uncharacterized protein</fullName>
    </submittedName>
</protein>
<dbReference type="Proteomes" id="UP000002817">
    <property type="component" value="Unassembled WGS sequence"/>
</dbReference>
<gene>
    <name evidence="1" type="ORF">VIOR3934_19635</name>
</gene>
<sequence length="147" mass="16937">MIEDEAKPMTHNERVFTEIISLLFNCLKFTEELDDLKNTTHIDKCINDVQSIAGFKFSLKEDKFISRKLCSAIMESSPRKGDIYTEIFHNVPRLWAILTVAFDDFSKRVLGHTLSEADESAFQVNILMDTEYCNKNLGSQIVEAYFN</sequence>